<name>A0AAN9MZJ5_CANGL</name>
<dbReference type="Proteomes" id="UP001367508">
    <property type="component" value="Unassembled WGS sequence"/>
</dbReference>
<evidence type="ECO:0000313" key="1">
    <source>
        <dbReference type="EMBL" id="KAK7360954.1"/>
    </source>
</evidence>
<dbReference type="AlphaFoldDB" id="A0AAN9MZJ5"/>
<dbReference type="EMBL" id="JAYMYQ010000001">
    <property type="protein sequence ID" value="KAK7360954.1"/>
    <property type="molecule type" value="Genomic_DNA"/>
</dbReference>
<accession>A0AAN9MZJ5</accession>
<proteinExistence type="predicted"/>
<organism evidence="1 2">
    <name type="scientific">Canavalia gladiata</name>
    <name type="common">Sword bean</name>
    <name type="synonym">Dolichos gladiatus</name>
    <dbReference type="NCBI Taxonomy" id="3824"/>
    <lineage>
        <taxon>Eukaryota</taxon>
        <taxon>Viridiplantae</taxon>
        <taxon>Streptophyta</taxon>
        <taxon>Embryophyta</taxon>
        <taxon>Tracheophyta</taxon>
        <taxon>Spermatophyta</taxon>
        <taxon>Magnoliopsida</taxon>
        <taxon>eudicotyledons</taxon>
        <taxon>Gunneridae</taxon>
        <taxon>Pentapetalae</taxon>
        <taxon>rosids</taxon>
        <taxon>fabids</taxon>
        <taxon>Fabales</taxon>
        <taxon>Fabaceae</taxon>
        <taxon>Papilionoideae</taxon>
        <taxon>50 kb inversion clade</taxon>
        <taxon>NPAAA clade</taxon>
        <taxon>indigoferoid/millettioid clade</taxon>
        <taxon>Phaseoleae</taxon>
        <taxon>Canavalia</taxon>
    </lineage>
</organism>
<sequence length="135" mass="15454">MMRRNFNQHLIPNHGSHALVFPVAAQAFKRSDNCILRGYHGSYFRGLFMLCYGARRSCHALFLINTLNSLHDEWLITYFNSIKGAKLLLSRISFLEYPKQNFIIAWSVVIWLGEGRLFIPSSSPNGSRFDSSIAV</sequence>
<comment type="caution">
    <text evidence="1">The sequence shown here is derived from an EMBL/GenBank/DDBJ whole genome shotgun (WGS) entry which is preliminary data.</text>
</comment>
<gene>
    <name evidence="1" type="ORF">VNO77_02975</name>
</gene>
<reference evidence="1 2" key="1">
    <citation type="submission" date="2024-01" db="EMBL/GenBank/DDBJ databases">
        <title>The genomes of 5 underutilized Papilionoideae crops provide insights into root nodulation and disease resistanc.</title>
        <authorList>
            <person name="Jiang F."/>
        </authorList>
    </citation>
    <scope>NUCLEOTIDE SEQUENCE [LARGE SCALE GENOMIC DNA]</scope>
    <source>
        <strain evidence="1">LVBAO_FW01</strain>
        <tissue evidence="1">Leaves</tissue>
    </source>
</reference>
<keyword evidence="2" id="KW-1185">Reference proteome</keyword>
<protein>
    <submittedName>
        <fullName evidence="1">Uncharacterized protein</fullName>
    </submittedName>
</protein>
<evidence type="ECO:0000313" key="2">
    <source>
        <dbReference type="Proteomes" id="UP001367508"/>
    </source>
</evidence>